<dbReference type="Pfam" id="PF01427">
    <property type="entry name" value="Peptidase_M15"/>
    <property type="match status" value="1"/>
</dbReference>
<comment type="similarity">
    <text evidence="9 10">Belongs to the peptidase M15D family.</text>
</comment>
<feature type="binding site" evidence="9">
    <location>
        <position position="220"/>
    </location>
    <ligand>
        <name>Zn(2+)</name>
        <dbReference type="ChEBI" id="CHEBI:29105"/>
        <note>catalytic</note>
    </ligand>
</feature>
<keyword evidence="5 9" id="KW-0862">Zinc</keyword>
<proteinExistence type="inferred from homology"/>
<protein>
    <recommendedName>
        <fullName evidence="9 10">D-alanyl-D-alanine dipeptidase</fullName>
        <shortName evidence="9 10">D-Ala-D-Ala dipeptidase</shortName>
        <ecNumber evidence="9 10">3.4.13.22</ecNumber>
    </recommendedName>
</protein>
<dbReference type="PANTHER" id="PTHR43126:SF2">
    <property type="entry name" value="D-ALANYL-D-ALANINE DIPEPTIDASE"/>
    <property type="match status" value="1"/>
</dbReference>
<keyword evidence="2 9" id="KW-0645">Protease</keyword>
<dbReference type="CDD" id="cd14840">
    <property type="entry name" value="D-Ala-D-Ala_dipeptidase_Aad"/>
    <property type="match status" value="1"/>
</dbReference>
<evidence type="ECO:0000313" key="12">
    <source>
        <dbReference type="Proteomes" id="UP000189956"/>
    </source>
</evidence>
<comment type="catalytic activity">
    <reaction evidence="1 9 10">
        <text>D-alanyl-D-alanine + H2O = 2 D-alanine</text>
        <dbReference type="Rhea" id="RHEA:20661"/>
        <dbReference type="ChEBI" id="CHEBI:15377"/>
        <dbReference type="ChEBI" id="CHEBI:57416"/>
        <dbReference type="ChEBI" id="CHEBI:57822"/>
        <dbReference type="EC" id="3.4.13.22"/>
    </reaction>
</comment>
<dbReference type="GO" id="GO:0160237">
    <property type="term" value="F:D-Ala-D-Ala dipeptidase activity"/>
    <property type="evidence" value="ECO:0007669"/>
    <property type="project" value="UniProtKB-EC"/>
</dbReference>
<evidence type="ECO:0000256" key="1">
    <source>
        <dbReference type="ARBA" id="ARBA00001362"/>
    </source>
</evidence>
<comment type="function">
    <text evidence="9 10">Catalyzes hydrolysis of the D-alanyl-D-alanine dipeptide.</text>
</comment>
<dbReference type="GO" id="GO:0008270">
    <property type="term" value="F:zinc ion binding"/>
    <property type="evidence" value="ECO:0007669"/>
    <property type="project" value="UniProtKB-UniRule"/>
</dbReference>
<evidence type="ECO:0000256" key="8">
    <source>
        <dbReference type="ARBA" id="ARBA00023316"/>
    </source>
</evidence>
<dbReference type="EMBL" id="FUWL01000012">
    <property type="protein sequence ID" value="SJZ64656.1"/>
    <property type="molecule type" value="Genomic_DNA"/>
</dbReference>
<comment type="cofactor">
    <cofactor evidence="9">
        <name>Zn(2+)</name>
        <dbReference type="ChEBI" id="CHEBI:29105"/>
    </cofactor>
    <text evidence="9">Binds 1 zinc ion per subunit.</text>
</comment>
<dbReference type="Proteomes" id="UP000189956">
    <property type="component" value="Unassembled WGS sequence"/>
</dbReference>
<keyword evidence="3 9" id="KW-0479">Metal-binding</keyword>
<gene>
    <name evidence="11" type="ORF">SAMN02745205_01467</name>
</gene>
<organism evidence="11 12">
    <name type="scientific">Porphyromonas cangingivalis</name>
    <dbReference type="NCBI Taxonomy" id="36874"/>
    <lineage>
        <taxon>Bacteria</taxon>
        <taxon>Pseudomonadati</taxon>
        <taxon>Bacteroidota</taxon>
        <taxon>Bacteroidia</taxon>
        <taxon>Bacteroidales</taxon>
        <taxon>Porphyromonadaceae</taxon>
        <taxon>Porphyromonas</taxon>
    </lineage>
</organism>
<evidence type="ECO:0000256" key="7">
    <source>
        <dbReference type="ARBA" id="ARBA00023049"/>
    </source>
</evidence>
<evidence type="ECO:0000256" key="10">
    <source>
        <dbReference type="PIRNR" id="PIRNR026671"/>
    </source>
</evidence>
<dbReference type="InterPro" id="IPR000755">
    <property type="entry name" value="A_A_dipeptidase"/>
</dbReference>
<dbReference type="GO" id="GO:0008237">
    <property type="term" value="F:metallopeptidase activity"/>
    <property type="evidence" value="ECO:0007669"/>
    <property type="project" value="UniProtKB-KW"/>
</dbReference>
<keyword evidence="6 9" id="KW-0224">Dipeptidase</keyword>
<name>A0A1T4MCQ4_PORCN</name>
<dbReference type="Gene3D" id="3.30.1380.10">
    <property type="match status" value="1"/>
</dbReference>
<feature type="binding site" evidence="9">
    <location>
        <position position="152"/>
    </location>
    <ligand>
        <name>Zn(2+)</name>
        <dbReference type="ChEBI" id="CHEBI:29105"/>
        <note>catalytic</note>
    </ligand>
</feature>
<dbReference type="InterPro" id="IPR009045">
    <property type="entry name" value="Zn_M74/Hedgehog-like"/>
</dbReference>
<dbReference type="PIRSF" id="PIRSF026671">
    <property type="entry name" value="AA_dipeptidase"/>
    <property type="match status" value="1"/>
</dbReference>
<feature type="site" description="Transition state stabilizer" evidence="9">
    <location>
        <position position="115"/>
    </location>
</feature>
<reference evidence="11 12" key="1">
    <citation type="submission" date="2017-02" db="EMBL/GenBank/DDBJ databases">
        <authorList>
            <person name="Peterson S.W."/>
        </authorList>
    </citation>
    <scope>NUCLEOTIDE SEQUENCE [LARGE SCALE GENOMIC DNA]</scope>
    <source>
        <strain evidence="11 12">ATCC 700135</strain>
    </source>
</reference>
<keyword evidence="8 10" id="KW-0961">Cell wall biogenesis/degradation</keyword>
<feature type="active site" description="Proton donor/acceptor" evidence="9">
    <location>
        <position position="217"/>
    </location>
</feature>
<evidence type="ECO:0000256" key="5">
    <source>
        <dbReference type="ARBA" id="ARBA00022833"/>
    </source>
</evidence>
<evidence type="ECO:0000256" key="9">
    <source>
        <dbReference type="HAMAP-Rule" id="MF_01924"/>
    </source>
</evidence>
<keyword evidence="4 9" id="KW-0378">Hydrolase</keyword>
<dbReference type="EC" id="3.4.13.22" evidence="9 10"/>
<dbReference type="RefSeq" id="WP_234394732.1">
    <property type="nucleotide sequence ID" value="NZ_FUWL01000012.1"/>
</dbReference>
<accession>A0A1T4MCQ4</accession>
<dbReference type="PANTHER" id="PTHR43126">
    <property type="entry name" value="D-ALANYL-D-ALANINE DIPEPTIDASE"/>
    <property type="match status" value="1"/>
</dbReference>
<evidence type="ECO:0000256" key="2">
    <source>
        <dbReference type="ARBA" id="ARBA00022670"/>
    </source>
</evidence>
<dbReference type="SUPFAM" id="SSF55166">
    <property type="entry name" value="Hedgehog/DD-peptidase"/>
    <property type="match status" value="1"/>
</dbReference>
<evidence type="ECO:0000256" key="3">
    <source>
        <dbReference type="ARBA" id="ARBA00022723"/>
    </source>
</evidence>
<dbReference type="GO" id="GO:0006508">
    <property type="term" value="P:proteolysis"/>
    <property type="evidence" value="ECO:0007669"/>
    <property type="project" value="UniProtKB-KW"/>
</dbReference>
<evidence type="ECO:0000313" key="11">
    <source>
        <dbReference type="EMBL" id="SJZ64656.1"/>
    </source>
</evidence>
<dbReference type="GO" id="GO:0071555">
    <property type="term" value="P:cell wall organization"/>
    <property type="evidence" value="ECO:0007669"/>
    <property type="project" value="UniProtKB-KW"/>
</dbReference>
<keyword evidence="7 9" id="KW-0482">Metalloprotease</keyword>
<feature type="binding site" evidence="9">
    <location>
        <position position="145"/>
    </location>
    <ligand>
        <name>Zn(2+)</name>
        <dbReference type="ChEBI" id="CHEBI:29105"/>
        <note>catalytic</note>
    </ligand>
</feature>
<dbReference type="HAMAP" id="MF_01924">
    <property type="entry name" value="A_A_dipeptidase"/>
    <property type="match status" value="1"/>
</dbReference>
<dbReference type="AlphaFoldDB" id="A0A1T4MCQ4"/>
<evidence type="ECO:0000256" key="4">
    <source>
        <dbReference type="ARBA" id="ARBA00022801"/>
    </source>
</evidence>
<evidence type="ECO:0000256" key="6">
    <source>
        <dbReference type="ARBA" id="ARBA00022997"/>
    </source>
</evidence>
<sequence>MNIHLTSKNNGHILQWVMTIIFLFSVARVDAQSSQVDLQVMMEHYGLIDIQSIDSTIMVDLKYATTDNFMRKNMYGSLHKAYILPHMAEKLKKANSLLKALSKDSLCLIIYDAARPQSVQKDMYDQVKDTPQKVYVARPDKGGRHNFGVAVDLSIWDKRTNKPMDMGTPFDHFGEAAHVDKDALLIQKGLLKKEHIQNRQLLISIMRQVGLRPYRREWWHYEEPMSISEVRQRFKLLDF</sequence>